<dbReference type="GO" id="GO:0006357">
    <property type="term" value="P:regulation of transcription by RNA polymerase II"/>
    <property type="evidence" value="ECO:0007669"/>
    <property type="project" value="TreeGrafter"/>
</dbReference>
<dbReference type="AlphaFoldDB" id="A0A915DP34"/>
<dbReference type="GO" id="GO:0005634">
    <property type="term" value="C:nucleus"/>
    <property type="evidence" value="ECO:0007669"/>
    <property type="project" value="TreeGrafter"/>
</dbReference>
<dbReference type="InterPro" id="IPR008906">
    <property type="entry name" value="HATC_C_dom"/>
</dbReference>
<dbReference type="GO" id="GO:0046983">
    <property type="term" value="F:protein dimerization activity"/>
    <property type="evidence" value="ECO:0007669"/>
    <property type="project" value="InterPro"/>
</dbReference>
<evidence type="ECO:0000313" key="3">
    <source>
        <dbReference type="WBParaSite" id="jg22115"/>
    </source>
</evidence>
<dbReference type="Proteomes" id="UP000887574">
    <property type="component" value="Unplaced"/>
</dbReference>
<protein>
    <submittedName>
        <fullName evidence="3">HAT C-terminal dimerisation domain-containing protein</fullName>
    </submittedName>
</protein>
<dbReference type="WBParaSite" id="jg22115">
    <property type="protein sequence ID" value="jg22115"/>
    <property type="gene ID" value="jg22115"/>
</dbReference>
<dbReference type="InterPro" id="IPR012337">
    <property type="entry name" value="RNaseH-like_sf"/>
</dbReference>
<dbReference type="PANTHER" id="PTHR46169">
    <property type="entry name" value="DNA REPLICATION-RELATED ELEMENT FACTOR, ISOFORM A"/>
    <property type="match status" value="1"/>
</dbReference>
<sequence>VPRSRSTLKTILVDEYSDVKAKIIIELGNINRRVSITCDIWSDSSLLHAYLGITLPILQKGGRLTRVFLGLVELKESHTADLIRSEVSKLLLEFNIRPEQNCKTHWLLGLSFEIFRSLATLAMEILAIPATSAPIERVFSQAGLATSRHRSRTEILLLNSQLVIYCYENS</sequence>
<keyword evidence="2" id="KW-1185">Reference proteome</keyword>
<dbReference type="InterPro" id="IPR052717">
    <property type="entry name" value="Vacuolar_transposase_reg"/>
</dbReference>
<dbReference type="Pfam" id="PF05699">
    <property type="entry name" value="Dimer_Tnp_hAT"/>
    <property type="match status" value="1"/>
</dbReference>
<organism evidence="2 3">
    <name type="scientific">Ditylenchus dipsaci</name>
    <dbReference type="NCBI Taxonomy" id="166011"/>
    <lineage>
        <taxon>Eukaryota</taxon>
        <taxon>Metazoa</taxon>
        <taxon>Ecdysozoa</taxon>
        <taxon>Nematoda</taxon>
        <taxon>Chromadorea</taxon>
        <taxon>Rhabditida</taxon>
        <taxon>Tylenchina</taxon>
        <taxon>Tylenchomorpha</taxon>
        <taxon>Sphaerularioidea</taxon>
        <taxon>Anguinidae</taxon>
        <taxon>Anguininae</taxon>
        <taxon>Ditylenchus</taxon>
    </lineage>
</organism>
<feature type="domain" description="HAT C-terminal dimerisation" evidence="1">
    <location>
        <begin position="117"/>
        <end position="162"/>
    </location>
</feature>
<evidence type="ECO:0000259" key="1">
    <source>
        <dbReference type="Pfam" id="PF05699"/>
    </source>
</evidence>
<name>A0A915DP34_9BILA</name>
<proteinExistence type="predicted"/>
<dbReference type="SUPFAM" id="SSF53098">
    <property type="entry name" value="Ribonuclease H-like"/>
    <property type="match status" value="1"/>
</dbReference>
<dbReference type="PANTHER" id="PTHR46169:SF29">
    <property type="entry name" value="DNA REPLICATION-RELATED ELEMENT FACTOR, ISOFORM A"/>
    <property type="match status" value="1"/>
</dbReference>
<evidence type="ECO:0000313" key="2">
    <source>
        <dbReference type="Proteomes" id="UP000887574"/>
    </source>
</evidence>
<reference evidence="3" key="1">
    <citation type="submission" date="2022-11" db="UniProtKB">
        <authorList>
            <consortium name="WormBaseParasite"/>
        </authorList>
    </citation>
    <scope>IDENTIFICATION</scope>
</reference>
<accession>A0A915DP34</accession>